<proteinExistence type="predicted"/>
<dbReference type="EMBL" id="NUWN01000083">
    <property type="protein sequence ID" value="PFK32883.1"/>
    <property type="molecule type" value="Genomic_DNA"/>
</dbReference>
<dbReference type="Gene3D" id="1.10.1220.160">
    <property type="entry name" value="DNA sulphur modification protein DndE"/>
    <property type="match status" value="1"/>
</dbReference>
<dbReference type="InterPro" id="IPR038472">
    <property type="entry name" value="DndE_sf"/>
</dbReference>
<dbReference type="AlphaFoldDB" id="A0A2B0LSY4"/>
<dbReference type="RefSeq" id="WP_098492096.1">
    <property type="nucleotide sequence ID" value="NZ_NUWN01000083.1"/>
</dbReference>
<gene>
    <name evidence="1" type="ORF">COI93_19035</name>
</gene>
<reference evidence="1 2" key="1">
    <citation type="submission" date="2017-09" db="EMBL/GenBank/DDBJ databases">
        <title>Large-scale bioinformatics analysis of Bacillus genomes uncovers conserved roles of natural products in bacterial physiology.</title>
        <authorList>
            <consortium name="Agbiome Team Llc"/>
            <person name="Bleich R.M."/>
            <person name="Grubbs K.J."/>
            <person name="Santa Maria K.C."/>
            <person name="Allen S.E."/>
            <person name="Farag S."/>
            <person name="Shank E.A."/>
            <person name="Bowers A."/>
        </authorList>
    </citation>
    <scope>NUCLEOTIDE SEQUENCE [LARGE SCALE GENOMIC DNA]</scope>
    <source>
        <strain evidence="1 2">AFS083043</strain>
    </source>
</reference>
<evidence type="ECO:0008006" key="3">
    <source>
        <dbReference type="Google" id="ProtNLM"/>
    </source>
</evidence>
<comment type="caution">
    <text evidence="1">The sequence shown here is derived from an EMBL/GenBank/DDBJ whole genome shotgun (WGS) entry which is preliminary data.</text>
</comment>
<dbReference type="Proteomes" id="UP000242656">
    <property type="component" value="Unassembled WGS sequence"/>
</dbReference>
<evidence type="ECO:0000313" key="1">
    <source>
        <dbReference type="EMBL" id="PFK32883.1"/>
    </source>
</evidence>
<organism evidence="1 2">
    <name type="scientific">Bacillus cereus</name>
    <dbReference type="NCBI Taxonomy" id="1396"/>
    <lineage>
        <taxon>Bacteria</taxon>
        <taxon>Bacillati</taxon>
        <taxon>Bacillota</taxon>
        <taxon>Bacilli</taxon>
        <taxon>Bacillales</taxon>
        <taxon>Bacillaceae</taxon>
        <taxon>Bacillus</taxon>
        <taxon>Bacillus cereus group</taxon>
    </lineage>
</organism>
<evidence type="ECO:0000313" key="2">
    <source>
        <dbReference type="Proteomes" id="UP000242656"/>
    </source>
</evidence>
<protein>
    <recommendedName>
        <fullName evidence="3">DUF1832 domain-containing protein</fullName>
    </recommendedName>
</protein>
<accession>A0A2B0LSY4</accession>
<name>A0A2B0LSY4_BACCE</name>
<sequence length="128" mass="14652">MANGRMTLSKRGEEILHQVMIELDMKEKRPNALRIAFAKGLREYNGVPEKKERKASKFVIPSGVIAKGEEYLLFKHLIINKVGKSLDGKEIDEFMLLFIEEGLEIMEQEISSMSNLDNYLLTLASKHK</sequence>